<dbReference type="Pfam" id="PF05705">
    <property type="entry name" value="DUF829"/>
    <property type="match status" value="1"/>
</dbReference>
<keyword evidence="2" id="KW-1185">Reference proteome</keyword>
<sequence>MAAKANVPLAFMQKLSDSVFLYRATQSEPPHESAQPPLAARGQDTSAPQVILLLGWMDARDAHLAWYIQKYRDLHPLASIVLVKARTKGLAFSSVGREDTAPAIAPLRAVLGDGDEGSDPRLLIHAFSGGGSSSLHHLYDLYDPILPRHVTIFDSTPGVWTWSFASNLFTAGLRPGLIKSLIATPLGHLVALVSCLLIKVLGVVPDGQRVCDVEKMVSHGIIQAHADDAAGKGFVVVCREIFAGSSHVAHARADPDHYWRVVTETYRDGLFR</sequence>
<evidence type="ECO:0000313" key="2">
    <source>
        <dbReference type="Proteomes" id="UP001301769"/>
    </source>
</evidence>
<dbReference type="PANTHER" id="PTHR12265">
    <property type="entry name" value="TRANSMEMBRANE PROTEIN 53"/>
    <property type="match status" value="1"/>
</dbReference>
<organism evidence="1 2">
    <name type="scientific">Rhypophila decipiens</name>
    <dbReference type="NCBI Taxonomy" id="261697"/>
    <lineage>
        <taxon>Eukaryota</taxon>
        <taxon>Fungi</taxon>
        <taxon>Dikarya</taxon>
        <taxon>Ascomycota</taxon>
        <taxon>Pezizomycotina</taxon>
        <taxon>Sordariomycetes</taxon>
        <taxon>Sordariomycetidae</taxon>
        <taxon>Sordariales</taxon>
        <taxon>Naviculisporaceae</taxon>
        <taxon>Rhypophila</taxon>
    </lineage>
</organism>
<protein>
    <submittedName>
        <fullName evidence="1">Uncharacterized protein</fullName>
    </submittedName>
</protein>
<dbReference type="EMBL" id="MU858135">
    <property type="protein sequence ID" value="KAK4212069.1"/>
    <property type="molecule type" value="Genomic_DNA"/>
</dbReference>
<accession>A0AAN6Y3X3</accession>
<proteinExistence type="predicted"/>
<dbReference type="Proteomes" id="UP001301769">
    <property type="component" value="Unassembled WGS sequence"/>
</dbReference>
<name>A0AAN6Y3X3_9PEZI</name>
<evidence type="ECO:0000313" key="1">
    <source>
        <dbReference type="EMBL" id="KAK4212069.1"/>
    </source>
</evidence>
<dbReference type="PANTHER" id="PTHR12265:SF40">
    <property type="entry name" value="DUF829-DOMAIN-CONTAINING PROTEIN"/>
    <property type="match status" value="1"/>
</dbReference>
<dbReference type="AlphaFoldDB" id="A0AAN6Y3X3"/>
<reference evidence="1" key="1">
    <citation type="journal article" date="2023" name="Mol. Phylogenet. Evol.">
        <title>Genome-scale phylogeny and comparative genomics of the fungal order Sordariales.</title>
        <authorList>
            <person name="Hensen N."/>
            <person name="Bonometti L."/>
            <person name="Westerberg I."/>
            <person name="Brannstrom I.O."/>
            <person name="Guillou S."/>
            <person name="Cros-Aarteil S."/>
            <person name="Calhoun S."/>
            <person name="Haridas S."/>
            <person name="Kuo A."/>
            <person name="Mondo S."/>
            <person name="Pangilinan J."/>
            <person name="Riley R."/>
            <person name="LaButti K."/>
            <person name="Andreopoulos B."/>
            <person name="Lipzen A."/>
            <person name="Chen C."/>
            <person name="Yan M."/>
            <person name="Daum C."/>
            <person name="Ng V."/>
            <person name="Clum A."/>
            <person name="Steindorff A."/>
            <person name="Ohm R.A."/>
            <person name="Martin F."/>
            <person name="Silar P."/>
            <person name="Natvig D.O."/>
            <person name="Lalanne C."/>
            <person name="Gautier V."/>
            <person name="Ament-Velasquez S.L."/>
            <person name="Kruys A."/>
            <person name="Hutchinson M.I."/>
            <person name="Powell A.J."/>
            <person name="Barry K."/>
            <person name="Miller A.N."/>
            <person name="Grigoriev I.V."/>
            <person name="Debuchy R."/>
            <person name="Gladieux P."/>
            <person name="Hiltunen Thoren M."/>
            <person name="Johannesson H."/>
        </authorList>
    </citation>
    <scope>NUCLEOTIDE SEQUENCE</scope>
    <source>
        <strain evidence="1">PSN293</strain>
    </source>
</reference>
<reference evidence="1" key="2">
    <citation type="submission" date="2023-05" db="EMBL/GenBank/DDBJ databases">
        <authorList>
            <consortium name="Lawrence Berkeley National Laboratory"/>
            <person name="Steindorff A."/>
            <person name="Hensen N."/>
            <person name="Bonometti L."/>
            <person name="Westerberg I."/>
            <person name="Brannstrom I.O."/>
            <person name="Guillou S."/>
            <person name="Cros-Aarteil S."/>
            <person name="Calhoun S."/>
            <person name="Haridas S."/>
            <person name="Kuo A."/>
            <person name="Mondo S."/>
            <person name="Pangilinan J."/>
            <person name="Riley R."/>
            <person name="Labutti K."/>
            <person name="Andreopoulos B."/>
            <person name="Lipzen A."/>
            <person name="Chen C."/>
            <person name="Yanf M."/>
            <person name="Daum C."/>
            <person name="Ng V."/>
            <person name="Clum A."/>
            <person name="Ohm R."/>
            <person name="Martin F."/>
            <person name="Silar P."/>
            <person name="Natvig D."/>
            <person name="Lalanne C."/>
            <person name="Gautier V."/>
            <person name="Ament-Velasquez S.L."/>
            <person name="Kruys A."/>
            <person name="Hutchinson M.I."/>
            <person name="Powell A.J."/>
            <person name="Barry K."/>
            <person name="Miller A.N."/>
            <person name="Grigoriev I.V."/>
            <person name="Debuchy R."/>
            <person name="Gladieux P."/>
            <person name="Thoren M.H."/>
            <person name="Johannesson H."/>
        </authorList>
    </citation>
    <scope>NUCLEOTIDE SEQUENCE</scope>
    <source>
        <strain evidence="1">PSN293</strain>
    </source>
</reference>
<dbReference type="InterPro" id="IPR008547">
    <property type="entry name" value="DUF829_TMEM53"/>
</dbReference>
<comment type="caution">
    <text evidence="1">The sequence shown here is derived from an EMBL/GenBank/DDBJ whole genome shotgun (WGS) entry which is preliminary data.</text>
</comment>
<gene>
    <name evidence="1" type="ORF">QBC37DRAFT_466613</name>
</gene>